<evidence type="ECO:0000313" key="10">
    <source>
        <dbReference type="EMBL" id="KAK9157162.1"/>
    </source>
</evidence>
<dbReference type="PRINTS" id="PR00723">
    <property type="entry name" value="SUBTILISIN"/>
</dbReference>
<dbReference type="InterPro" id="IPR036852">
    <property type="entry name" value="Peptidase_S8/S53_dom_sf"/>
</dbReference>
<keyword evidence="3" id="KW-0732">Signal</keyword>
<evidence type="ECO:0000313" key="11">
    <source>
        <dbReference type="Proteomes" id="UP001419268"/>
    </source>
</evidence>
<comment type="similarity">
    <text evidence="1 7">Belongs to the peptidase S8 family.</text>
</comment>
<keyword evidence="5 7" id="KW-0720">Serine protease</keyword>
<sequence>MEGIVSVFPSVTLKPQTTRSWDFMGFGEHVDRVPTVESDVIIGFIDSGIWPESESFSDKGFGPPPKKWKGVCNGGANFTCNRYDNIVALYYRKIIGARYYPKPDSAEVNSTRDTAGHGTHTASTAAGNQVNHVSLFDGLAEGNARGAVPLSRIAVYKACWAAGCASHQILSAFDDAISDGADIISISLGYNSPLEYSQDVIAIGAFHAMQHGILTSNSAGNLGYTTFSVVSNAPWMISVAATTTDRKFIDKVILGDNTTLMGNVTINGFDLKGKMFPLITGYQAFNLTRCPIKTNRNSTATITKSVTVRDPSNAPTVISFSSRGPNSITPDILKPDISAPGVEIFAAWSPVSSPSQFPDETRIVKYNIVSGTSMACPHVSGAAAYVKSFHPDWSPSAIKSALMTTASPMPATRNPDREFAYGAGHLNPLKAVQPGLVYEAFEDDYIKMLCSIGYTSDMIKLMVGNTSTTSCPPNYKGTVWDLNYPSMAMVLKEAQGKEATFTRTVTNVGLPNSTYKATITFPSQLTITVNPDVLFFKSLNEKQSFVVKVCARPSSQNVVSTSVVWSDGIHNVRSPIVAYYANITNPNNSKN</sequence>
<dbReference type="PROSITE" id="PS51892">
    <property type="entry name" value="SUBTILASE"/>
    <property type="match status" value="1"/>
</dbReference>
<dbReference type="Gene3D" id="3.40.50.200">
    <property type="entry name" value="Peptidase S8/S53 domain"/>
    <property type="match status" value="2"/>
</dbReference>
<evidence type="ECO:0000256" key="1">
    <source>
        <dbReference type="ARBA" id="ARBA00011073"/>
    </source>
</evidence>
<evidence type="ECO:0000256" key="6">
    <source>
        <dbReference type="PIRSR" id="PIRSR615500-1"/>
    </source>
</evidence>
<evidence type="ECO:0008006" key="12">
    <source>
        <dbReference type="Google" id="ProtNLM"/>
    </source>
</evidence>
<accession>A0AAP0PUP2</accession>
<dbReference type="PANTHER" id="PTHR10795">
    <property type="entry name" value="PROPROTEIN CONVERTASE SUBTILISIN/KEXIN"/>
    <property type="match status" value="1"/>
</dbReference>
<keyword evidence="4 7" id="KW-0378">Hydrolase</keyword>
<name>A0AAP0PUP2_9MAGN</name>
<protein>
    <recommendedName>
        <fullName evidence="12">Cucumisin</fullName>
    </recommendedName>
</protein>
<dbReference type="InterPro" id="IPR034197">
    <property type="entry name" value="Peptidases_S8_3"/>
</dbReference>
<feature type="active site" description="Charge relay system" evidence="6 7">
    <location>
        <position position="46"/>
    </location>
</feature>
<evidence type="ECO:0000256" key="3">
    <source>
        <dbReference type="ARBA" id="ARBA00022729"/>
    </source>
</evidence>
<dbReference type="Pfam" id="PF17766">
    <property type="entry name" value="fn3_6"/>
    <property type="match status" value="1"/>
</dbReference>
<evidence type="ECO:0000256" key="2">
    <source>
        <dbReference type="ARBA" id="ARBA00022670"/>
    </source>
</evidence>
<dbReference type="PROSITE" id="PS00138">
    <property type="entry name" value="SUBTILASE_SER"/>
    <property type="match status" value="1"/>
</dbReference>
<dbReference type="EMBL" id="JBBNAG010000002">
    <property type="protein sequence ID" value="KAK9157162.1"/>
    <property type="molecule type" value="Genomic_DNA"/>
</dbReference>
<evidence type="ECO:0000256" key="4">
    <source>
        <dbReference type="ARBA" id="ARBA00022801"/>
    </source>
</evidence>
<evidence type="ECO:0000259" key="8">
    <source>
        <dbReference type="Pfam" id="PF00082"/>
    </source>
</evidence>
<proteinExistence type="inferred from homology"/>
<evidence type="ECO:0000256" key="5">
    <source>
        <dbReference type="ARBA" id="ARBA00022825"/>
    </source>
</evidence>
<keyword evidence="11" id="KW-1185">Reference proteome</keyword>
<gene>
    <name evidence="10" type="ORF">Scep_003736</name>
</gene>
<dbReference type="GO" id="GO:0006508">
    <property type="term" value="P:proteolysis"/>
    <property type="evidence" value="ECO:0007669"/>
    <property type="project" value="UniProtKB-KW"/>
</dbReference>
<keyword evidence="2 7" id="KW-0645">Protease</keyword>
<dbReference type="CDD" id="cd04852">
    <property type="entry name" value="Peptidases_S8_3"/>
    <property type="match status" value="1"/>
</dbReference>
<dbReference type="InterPro" id="IPR041469">
    <property type="entry name" value="Subtilisin-like_FN3"/>
</dbReference>
<feature type="domain" description="Subtilisin-like protease fibronectin type-III" evidence="9">
    <location>
        <begin position="481"/>
        <end position="577"/>
    </location>
</feature>
<dbReference type="Pfam" id="PF00082">
    <property type="entry name" value="Peptidase_S8"/>
    <property type="match status" value="1"/>
</dbReference>
<dbReference type="Proteomes" id="UP001419268">
    <property type="component" value="Unassembled WGS sequence"/>
</dbReference>
<feature type="active site" description="Charge relay system" evidence="6 7">
    <location>
        <position position="373"/>
    </location>
</feature>
<reference evidence="10 11" key="1">
    <citation type="submission" date="2024-01" db="EMBL/GenBank/DDBJ databases">
        <title>Genome assemblies of Stephania.</title>
        <authorList>
            <person name="Yang L."/>
        </authorList>
    </citation>
    <scope>NUCLEOTIDE SEQUENCE [LARGE SCALE GENOMIC DNA]</scope>
    <source>
        <strain evidence="10">JXDWG</strain>
        <tissue evidence="10">Leaf</tissue>
    </source>
</reference>
<dbReference type="Gene3D" id="3.50.30.30">
    <property type="match status" value="2"/>
</dbReference>
<feature type="active site" description="Charge relay system" evidence="6 7">
    <location>
        <position position="117"/>
    </location>
</feature>
<comment type="caution">
    <text evidence="10">The sequence shown here is derived from an EMBL/GenBank/DDBJ whole genome shotgun (WGS) entry which is preliminary data.</text>
</comment>
<dbReference type="InterPro" id="IPR045051">
    <property type="entry name" value="SBT"/>
</dbReference>
<evidence type="ECO:0000256" key="7">
    <source>
        <dbReference type="PROSITE-ProRule" id="PRU01240"/>
    </source>
</evidence>
<feature type="domain" description="Peptidase S8/S53" evidence="8">
    <location>
        <begin position="38"/>
        <end position="422"/>
    </location>
</feature>
<dbReference type="AlphaFoldDB" id="A0AAP0PUP2"/>
<dbReference type="InterPro" id="IPR000209">
    <property type="entry name" value="Peptidase_S8/S53_dom"/>
</dbReference>
<evidence type="ECO:0000259" key="9">
    <source>
        <dbReference type="Pfam" id="PF17766"/>
    </source>
</evidence>
<dbReference type="GO" id="GO:0004252">
    <property type="term" value="F:serine-type endopeptidase activity"/>
    <property type="evidence" value="ECO:0007669"/>
    <property type="project" value="UniProtKB-UniRule"/>
</dbReference>
<dbReference type="Gene3D" id="2.60.40.2310">
    <property type="match status" value="1"/>
</dbReference>
<dbReference type="InterPro" id="IPR023828">
    <property type="entry name" value="Peptidase_S8_Ser-AS"/>
</dbReference>
<organism evidence="10 11">
    <name type="scientific">Stephania cephalantha</name>
    <dbReference type="NCBI Taxonomy" id="152367"/>
    <lineage>
        <taxon>Eukaryota</taxon>
        <taxon>Viridiplantae</taxon>
        <taxon>Streptophyta</taxon>
        <taxon>Embryophyta</taxon>
        <taxon>Tracheophyta</taxon>
        <taxon>Spermatophyta</taxon>
        <taxon>Magnoliopsida</taxon>
        <taxon>Ranunculales</taxon>
        <taxon>Menispermaceae</taxon>
        <taxon>Menispermoideae</taxon>
        <taxon>Cissampelideae</taxon>
        <taxon>Stephania</taxon>
    </lineage>
</organism>
<dbReference type="InterPro" id="IPR015500">
    <property type="entry name" value="Peptidase_S8_subtilisin-rel"/>
</dbReference>
<dbReference type="SUPFAM" id="SSF52743">
    <property type="entry name" value="Subtilisin-like"/>
    <property type="match status" value="1"/>
</dbReference>